<proteinExistence type="predicted"/>
<protein>
    <recommendedName>
        <fullName evidence="3">DUF3575 domain-containing protein</fullName>
    </recommendedName>
</protein>
<sequence>MKNIAFLIFCSFATIGLNAQTKHFVNLRLVQPGIEYQFGIKNDLLATIDFGFGVTNLSYNSEDGMELYLSTLSNLSIKKVYNNNKVINRNNSLLSYSGDYYGIRSFMYNRNVSDHSDSESFNFAVGPVWGVQRYYKLFYYQFEVGVGYYNVKGENDLAPLVRVCAGINLKRW</sequence>
<keyword evidence="2" id="KW-1185">Reference proteome</keyword>
<dbReference type="KEGG" id="alkq:M9189_12010"/>
<dbReference type="Proteomes" id="UP001056426">
    <property type="component" value="Chromosome"/>
</dbReference>
<dbReference type="EMBL" id="CP098400">
    <property type="protein sequence ID" value="URW79576.1"/>
    <property type="molecule type" value="Genomic_DNA"/>
</dbReference>
<evidence type="ECO:0000313" key="2">
    <source>
        <dbReference type="Proteomes" id="UP001056426"/>
    </source>
</evidence>
<reference evidence="1" key="2">
    <citation type="submission" date="2022-06" db="EMBL/GenBank/DDBJ databases">
        <title>Xiashengella guii gen. nov. sp. nov., a bacterium isolated form anaerobic digestion tank.</title>
        <authorList>
            <person name="Huang H."/>
        </authorList>
    </citation>
    <scope>NUCLEOTIDE SEQUENCE</scope>
    <source>
        <strain evidence="1">Ai-910</strain>
    </source>
</reference>
<evidence type="ECO:0000313" key="1">
    <source>
        <dbReference type="EMBL" id="URW79576.1"/>
    </source>
</evidence>
<name>A0A9J6ZQP4_9BACT</name>
<evidence type="ECO:0008006" key="3">
    <source>
        <dbReference type="Google" id="ProtNLM"/>
    </source>
</evidence>
<dbReference type="RefSeq" id="WP_250723550.1">
    <property type="nucleotide sequence ID" value="NZ_CP098400.1"/>
</dbReference>
<accession>A0A9J6ZQP4</accession>
<organism evidence="1 2">
    <name type="scientific">Xiashengella succiniciproducens</name>
    <dbReference type="NCBI Taxonomy" id="2949635"/>
    <lineage>
        <taxon>Bacteria</taxon>
        <taxon>Pseudomonadati</taxon>
        <taxon>Bacteroidota</taxon>
        <taxon>Bacteroidia</taxon>
        <taxon>Marinilabiliales</taxon>
        <taxon>Marinilabiliaceae</taxon>
        <taxon>Xiashengella</taxon>
    </lineage>
</organism>
<dbReference type="AlphaFoldDB" id="A0A9J6ZQP4"/>
<gene>
    <name evidence="1" type="ORF">M9189_12010</name>
</gene>
<reference evidence="1" key="1">
    <citation type="submission" date="2022-05" db="EMBL/GenBank/DDBJ databases">
        <authorList>
            <person name="Sun X."/>
        </authorList>
    </citation>
    <scope>NUCLEOTIDE SEQUENCE</scope>
    <source>
        <strain evidence="1">Ai-910</strain>
    </source>
</reference>